<evidence type="ECO:0000256" key="4">
    <source>
        <dbReference type="ARBA" id="ARBA00023027"/>
    </source>
</evidence>
<organism evidence="7 8">
    <name type="scientific">Janibacter alittae</name>
    <dbReference type="NCBI Taxonomy" id="3115209"/>
    <lineage>
        <taxon>Bacteria</taxon>
        <taxon>Bacillati</taxon>
        <taxon>Actinomycetota</taxon>
        <taxon>Actinomycetes</taxon>
        <taxon>Micrococcales</taxon>
        <taxon>Intrasporangiaceae</taxon>
        <taxon>Janibacter</taxon>
    </lineage>
</organism>
<proteinExistence type="inferred from homology"/>
<dbReference type="Pfam" id="PF00107">
    <property type="entry name" value="ADH_zinc_N"/>
    <property type="match status" value="1"/>
</dbReference>
<reference evidence="7 8" key="1">
    <citation type="submission" date="2024-02" db="EMBL/GenBank/DDBJ databases">
        <title>Janibacter sp. nov., isolated from gut of marine sandworm.</title>
        <authorList>
            <person name="Kim B."/>
            <person name="Jun M.O."/>
            <person name="Shin N.-R."/>
        </authorList>
    </citation>
    <scope>NUCLEOTIDE SEQUENCE [LARGE SCALE GENOMIC DNA]</scope>
    <source>
        <strain evidence="7 8">A1S7</strain>
    </source>
</reference>
<evidence type="ECO:0000256" key="5">
    <source>
        <dbReference type="SAM" id="Phobius"/>
    </source>
</evidence>
<keyword evidence="3" id="KW-0862">Zinc</keyword>
<keyword evidence="5" id="KW-1133">Transmembrane helix</keyword>
<name>A0ABZ2MM52_9MICO</name>
<evidence type="ECO:0000256" key="1">
    <source>
        <dbReference type="ARBA" id="ARBA00008072"/>
    </source>
</evidence>
<dbReference type="PANTHER" id="PTHR43880">
    <property type="entry name" value="ALCOHOL DEHYDROGENASE"/>
    <property type="match status" value="1"/>
</dbReference>
<dbReference type="InterPro" id="IPR013149">
    <property type="entry name" value="ADH-like_C"/>
</dbReference>
<dbReference type="EMBL" id="CP144913">
    <property type="protein sequence ID" value="WXB78087.1"/>
    <property type="molecule type" value="Genomic_DNA"/>
</dbReference>
<feature type="transmembrane region" description="Helical" evidence="5">
    <location>
        <begin position="58"/>
        <end position="78"/>
    </location>
</feature>
<evidence type="ECO:0000256" key="3">
    <source>
        <dbReference type="ARBA" id="ARBA00022833"/>
    </source>
</evidence>
<dbReference type="Gene3D" id="3.90.180.10">
    <property type="entry name" value="Medium-chain alcohol dehydrogenases, catalytic domain"/>
    <property type="match status" value="1"/>
</dbReference>
<sequence>MAHHLGVSGFATHAVVDHRSLVPVDDDVPPAVATVLGCAVLTGGGAVLNVATPAPGSSVAVVGLGGVGLAAAMTALALDDVRVIGVDPLRSKLAVARDLGIHETFTPDEAAARGVKADAVIEAVGRGSVFAAALDLTAPGGRTVTVGLPRADDLVEVSPLALVAEGRSIVGSYLGSAVPSRDIPRYVEMWRAGRLPVERLISSTIALEDINRAMDLLASGTELRQLITFDDEGC</sequence>
<dbReference type="InterPro" id="IPR036291">
    <property type="entry name" value="NAD(P)-bd_dom_sf"/>
</dbReference>
<gene>
    <name evidence="7" type="ORF">V1351_13825</name>
</gene>
<keyword evidence="8" id="KW-1185">Reference proteome</keyword>
<keyword evidence="4" id="KW-0520">NAD</keyword>
<dbReference type="Gene3D" id="3.40.50.720">
    <property type="entry name" value="NAD(P)-binding Rossmann-like Domain"/>
    <property type="match status" value="1"/>
</dbReference>
<accession>A0ABZ2MM52</accession>
<feature type="transmembrane region" description="Helical" evidence="5">
    <location>
        <begin position="31"/>
        <end position="51"/>
    </location>
</feature>
<evidence type="ECO:0000313" key="7">
    <source>
        <dbReference type="EMBL" id="WXB78087.1"/>
    </source>
</evidence>
<dbReference type="SUPFAM" id="SSF51735">
    <property type="entry name" value="NAD(P)-binding Rossmann-fold domains"/>
    <property type="match status" value="1"/>
</dbReference>
<protein>
    <submittedName>
        <fullName evidence="7">Zinc-binding dehydrogenase</fullName>
    </submittedName>
</protein>
<feature type="domain" description="Alcohol dehydrogenase-like C-terminal" evidence="6">
    <location>
        <begin position="66"/>
        <end position="188"/>
    </location>
</feature>
<keyword evidence="2" id="KW-0479">Metal-binding</keyword>
<dbReference type="InterPro" id="IPR011032">
    <property type="entry name" value="GroES-like_sf"/>
</dbReference>
<comment type="similarity">
    <text evidence="1">Belongs to the zinc-containing alcohol dehydrogenase family.</text>
</comment>
<keyword evidence="5" id="KW-0812">Transmembrane</keyword>
<dbReference type="SUPFAM" id="SSF50129">
    <property type="entry name" value="GroES-like"/>
    <property type="match status" value="1"/>
</dbReference>
<dbReference type="Proteomes" id="UP001382727">
    <property type="component" value="Chromosome"/>
</dbReference>
<evidence type="ECO:0000259" key="6">
    <source>
        <dbReference type="Pfam" id="PF00107"/>
    </source>
</evidence>
<dbReference type="PANTHER" id="PTHR43880:SF12">
    <property type="entry name" value="ALCOHOL DEHYDROGENASE CLASS-3"/>
    <property type="match status" value="1"/>
</dbReference>
<evidence type="ECO:0000313" key="8">
    <source>
        <dbReference type="Proteomes" id="UP001382727"/>
    </source>
</evidence>
<keyword evidence="5" id="KW-0472">Membrane</keyword>
<evidence type="ECO:0000256" key="2">
    <source>
        <dbReference type="ARBA" id="ARBA00022723"/>
    </source>
</evidence>